<proteinExistence type="predicted"/>
<evidence type="ECO:0000256" key="1">
    <source>
        <dbReference type="SAM" id="Phobius"/>
    </source>
</evidence>
<feature type="transmembrane region" description="Helical" evidence="1">
    <location>
        <begin position="6"/>
        <end position="26"/>
    </location>
</feature>
<evidence type="ECO:0000313" key="3">
    <source>
        <dbReference type="Proteomes" id="UP000580250"/>
    </source>
</evidence>
<sequence>MSGSYLVLTEFVLALVFHSICVYRIVMLLYTKYQSQKAFSLYFMALLINWLITSSLLIPYEVYSAIVWRPQPDVKHASLPLFLIALPCHLFMAMLPVTLFFLTVDRICIIKFGANYGFNVKQTFKIGYFSSLIVCVCVNTAGFLMALPLPEYTECEIFGCILDSAVQFYLGWRAFCAIFNISSGIIFFYLLCRTNQLLLKQASQVKNSAGYQHFLRTNKANNILTSSAILSEFFLSFLPHFGPFLWEMIFGAGSSMGTGPLSEFMSSIEVFIFCITYSHALRIGMEHSSGVIGAETVGVRNKIVPVQSAFRASPSGIRTMGGMDRISTPPINYKDKVQRY</sequence>
<dbReference type="AlphaFoldDB" id="A0A6V7UXY7"/>
<gene>
    <name evidence="2" type="ORF">MENT_LOCUS18746</name>
</gene>
<reference evidence="2 3" key="1">
    <citation type="submission" date="2020-08" db="EMBL/GenBank/DDBJ databases">
        <authorList>
            <person name="Koutsovoulos G."/>
            <person name="Danchin GJ E."/>
        </authorList>
    </citation>
    <scope>NUCLEOTIDE SEQUENCE [LARGE SCALE GENOMIC DNA]</scope>
</reference>
<comment type="caution">
    <text evidence="2">The sequence shown here is derived from an EMBL/GenBank/DDBJ whole genome shotgun (WGS) entry which is preliminary data.</text>
</comment>
<feature type="transmembrane region" description="Helical" evidence="1">
    <location>
        <begin position="38"/>
        <end position="60"/>
    </location>
</feature>
<organism evidence="2 3">
    <name type="scientific">Meloidogyne enterolobii</name>
    <name type="common">Root-knot nematode worm</name>
    <name type="synonym">Meloidogyne mayaguensis</name>
    <dbReference type="NCBI Taxonomy" id="390850"/>
    <lineage>
        <taxon>Eukaryota</taxon>
        <taxon>Metazoa</taxon>
        <taxon>Ecdysozoa</taxon>
        <taxon>Nematoda</taxon>
        <taxon>Chromadorea</taxon>
        <taxon>Rhabditida</taxon>
        <taxon>Tylenchina</taxon>
        <taxon>Tylenchomorpha</taxon>
        <taxon>Tylenchoidea</taxon>
        <taxon>Meloidogynidae</taxon>
        <taxon>Meloidogyninae</taxon>
        <taxon>Meloidogyne</taxon>
    </lineage>
</organism>
<dbReference type="Proteomes" id="UP000580250">
    <property type="component" value="Unassembled WGS sequence"/>
</dbReference>
<keyword evidence="1" id="KW-0812">Transmembrane</keyword>
<protein>
    <submittedName>
        <fullName evidence="2">Uncharacterized protein</fullName>
    </submittedName>
</protein>
<evidence type="ECO:0000313" key="2">
    <source>
        <dbReference type="EMBL" id="CAD2167457.1"/>
    </source>
</evidence>
<name>A0A6V7UXY7_MELEN</name>
<feature type="transmembrane region" description="Helical" evidence="1">
    <location>
        <begin position="80"/>
        <end position="105"/>
    </location>
</feature>
<dbReference type="EMBL" id="CAJEWN010000127">
    <property type="protein sequence ID" value="CAD2167457.1"/>
    <property type="molecule type" value="Genomic_DNA"/>
</dbReference>
<feature type="transmembrane region" description="Helical" evidence="1">
    <location>
        <begin position="126"/>
        <end position="149"/>
    </location>
</feature>
<keyword evidence="1" id="KW-1133">Transmembrane helix</keyword>
<feature type="transmembrane region" description="Helical" evidence="1">
    <location>
        <begin position="169"/>
        <end position="191"/>
    </location>
</feature>
<keyword evidence="1" id="KW-0472">Membrane</keyword>
<accession>A0A6V7UXY7</accession>
<dbReference type="OrthoDB" id="5880992at2759"/>